<comment type="caution">
    <text evidence="1">The sequence shown here is derived from an EMBL/GenBank/DDBJ whole genome shotgun (WGS) entry which is preliminary data.</text>
</comment>
<gene>
    <name evidence="1" type="ORF">J3R30DRAFT_3470194</name>
</gene>
<dbReference type="AlphaFoldDB" id="A0A9W9DQ18"/>
<evidence type="ECO:0000313" key="1">
    <source>
        <dbReference type="EMBL" id="KAJ4480207.1"/>
    </source>
</evidence>
<evidence type="ECO:0000313" key="2">
    <source>
        <dbReference type="Proteomes" id="UP001150266"/>
    </source>
</evidence>
<reference evidence="1" key="1">
    <citation type="submission" date="2022-08" db="EMBL/GenBank/DDBJ databases">
        <title>A Global Phylogenomic Analysis of the Shiitake Genus Lentinula.</title>
        <authorList>
            <consortium name="DOE Joint Genome Institute"/>
            <person name="Sierra-Patev S."/>
            <person name="Min B."/>
            <person name="Naranjo-Ortiz M."/>
            <person name="Looney B."/>
            <person name="Konkel Z."/>
            <person name="Slot J.C."/>
            <person name="Sakamoto Y."/>
            <person name="Steenwyk J.L."/>
            <person name="Rokas A."/>
            <person name="Carro J."/>
            <person name="Camarero S."/>
            <person name="Ferreira P."/>
            <person name="Molpeceres G."/>
            <person name="Ruiz-Duenas F.J."/>
            <person name="Serrano A."/>
            <person name="Henrissat B."/>
            <person name="Drula E."/>
            <person name="Hughes K.W."/>
            <person name="Mata J.L."/>
            <person name="Ishikawa N.K."/>
            <person name="Vargas-Isla R."/>
            <person name="Ushijima S."/>
            <person name="Smith C.A."/>
            <person name="Ahrendt S."/>
            <person name="Andreopoulos W."/>
            <person name="He G."/>
            <person name="Labutti K."/>
            <person name="Lipzen A."/>
            <person name="Ng V."/>
            <person name="Riley R."/>
            <person name="Sandor L."/>
            <person name="Barry K."/>
            <person name="Martinez A.T."/>
            <person name="Xiao Y."/>
            <person name="Gibbons J.G."/>
            <person name="Terashima K."/>
            <person name="Grigoriev I.V."/>
            <person name="Hibbett D.S."/>
        </authorList>
    </citation>
    <scope>NUCLEOTIDE SEQUENCE</scope>
    <source>
        <strain evidence="1">JLM2183</strain>
    </source>
</reference>
<sequence length="58" mass="6331">MSFHVTAFSMRARNSSFLLLVCVGLAGLGFGFTFDWNDSFVCNGVLSFPVLVVLLVDI</sequence>
<name>A0A9W9DQ18_9AGAR</name>
<dbReference type="EMBL" id="JAOTPV010000007">
    <property type="protein sequence ID" value="KAJ4480207.1"/>
    <property type="molecule type" value="Genomic_DNA"/>
</dbReference>
<keyword evidence="2" id="KW-1185">Reference proteome</keyword>
<organism evidence="1 2">
    <name type="scientific">Lentinula aciculospora</name>
    <dbReference type="NCBI Taxonomy" id="153920"/>
    <lineage>
        <taxon>Eukaryota</taxon>
        <taxon>Fungi</taxon>
        <taxon>Dikarya</taxon>
        <taxon>Basidiomycota</taxon>
        <taxon>Agaricomycotina</taxon>
        <taxon>Agaricomycetes</taxon>
        <taxon>Agaricomycetidae</taxon>
        <taxon>Agaricales</taxon>
        <taxon>Marasmiineae</taxon>
        <taxon>Omphalotaceae</taxon>
        <taxon>Lentinula</taxon>
    </lineage>
</organism>
<accession>A0A9W9DQ18</accession>
<dbReference type="Proteomes" id="UP001150266">
    <property type="component" value="Unassembled WGS sequence"/>
</dbReference>
<proteinExistence type="predicted"/>
<protein>
    <submittedName>
        <fullName evidence="1">Uncharacterized protein</fullName>
    </submittedName>
</protein>